<evidence type="ECO:0000313" key="2">
    <source>
        <dbReference type="EMBL" id="QHF10937.1"/>
    </source>
</evidence>
<protein>
    <submittedName>
        <fullName evidence="2">DUF1534 domain-containing protein</fullName>
    </submittedName>
</protein>
<accession>A0AAJ4E6P9</accession>
<dbReference type="EMBL" id="CP047267">
    <property type="protein sequence ID" value="QHF10937.1"/>
    <property type="molecule type" value="Genomic_DNA"/>
</dbReference>
<sequence>MGTIVFLQTPIVPHAPRGNAVRDALRHKSAPRRSSQDRTRSMGTIVFPSTGGRNQSASLQRHLSPFRTHPHQVHRDGFGRRGVAVFIPIGQW</sequence>
<gene>
    <name evidence="2" type="ORF">N026_27320</name>
</gene>
<dbReference type="AlphaFoldDB" id="A0AAJ4E6P9"/>
<name>A0AAJ4E6P9_PSESX</name>
<evidence type="ECO:0000256" key="1">
    <source>
        <dbReference type="SAM" id="MobiDB-lite"/>
    </source>
</evidence>
<feature type="region of interest" description="Disordered" evidence="1">
    <location>
        <begin position="22"/>
        <end position="56"/>
    </location>
</feature>
<dbReference type="Proteomes" id="UP000464688">
    <property type="component" value="Chromosome"/>
</dbReference>
<reference evidence="2 3" key="1">
    <citation type="journal article" date="2014" name="Genome Announc.">
        <title>Draft Genome Sequences of a Phylogenetically Diverse Suite of Pseudomonas syringae Strains from Multiple Source Populations.</title>
        <authorList>
            <person name="Baltrus D.A."/>
            <person name="Yourstone S."/>
            <person name="Lind A."/>
            <person name="Guilbaud C."/>
            <person name="Sands D.C."/>
            <person name="Jones C.D."/>
            <person name="Morris C.E."/>
            <person name="Dangl J.L."/>
        </authorList>
    </citation>
    <scope>NUCLEOTIDE SEQUENCE [LARGE SCALE GENOMIC DNA]</scope>
    <source>
        <strain evidence="2 3">UB303</strain>
    </source>
</reference>
<dbReference type="AntiFam" id="ANF00261">
    <property type="entry name" value="Protein of unknown function (DUF1534)"/>
</dbReference>
<organism evidence="2 3">
    <name type="scientific">Pseudomonas syringae UB303</name>
    <dbReference type="NCBI Taxonomy" id="1357287"/>
    <lineage>
        <taxon>Bacteria</taxon>
        <taxon>Pseudomonadati</taxon>
        <taxon>Pseudomonadota</taxon>
        <taxon>Gammaproteobacteria</taxon>
        <taxon>Pseudomonadales</taxon>
        <taxon>Pseudomonadaceae</taxon>
        <taxon>Pseudomonas</taxon>
        <taxon>Pseudomonas syringae</taxon>
    </lineage>
</organism>
<proteinExistence type="predicted"/>
<evidence type="ECO:0000313" key="3">
    <source>
        <dbReference type="Proteomes" id="UP000464688"/>
    </source>
</evidence>